<protein>
    <recommendedName>
        <fullName evidence="10">Transmembrane protein</fullName>
    </recommendedName>
</protein>
<proteinExistence type="predicted"/>
<evidence type="ECO:0000313" key="9">
    <source>
        <dbReference type="Proteomes" id="UP000251314"/>
    </source>
</evidence>
<keyword evidence="1" id="KW-1133">Transmembrane helix</keyword>
<dbReference type="EMBL" id="RCML01000054">
    <property type="protein sequence ID" value="KAG2994946.1"/>
    <property type="molecule type" value="Genomic_DNA"/>
</dbReference>
<name>A0A329SKX5_9STRA</name>
<feature type="transmembrane region" description="Helical" evidence="1">
    <location>
        <begin position="78"/>
        <end position="102"/>
    </location>
</feature>
<evidence type="ECO:0000313" key="7">
    <source>
        <dbReference type="EMBL" id="KAG6968437.1"/>
    </source>
</evidence>
<dbReference type="Proteomes" id="UP000736787">
    <property type="component" value="Unassembled WGS sequence"/>
</dbReference>
<keyword evidence="1" id="KW-0812">Transmembrane</keyword>
<gene>
    <name evidence="7" type="ORF">JG687_00003738</name>
    <name evidence="8" type="ORF">PC110_g6404</name>
    <name evidence="2" type="ORF">PC113_g3836</name>
    <name evidence="3" type="ORF">PC115_g3181</name>
    <name evidence="4" type="ORF">PC117_g3990</name>
    <name evidence="5" type="ORF">PC118_g3262</name>
    <name evidence="6" type="ORF">PC129_g7230</name>
</gene>
<dbReference type="Proteomes" id="UP000760860">
    <property type="component" value="Unassembled WGS sequence"/>
</dbReference>
<evidence type="ECO:0008006" key="10">
    <source>
        <dbReference type="Google" id="ProtNLM"/>
    </source>
</evidence>
<dbReference type="VEuPathDB" id="FungiDB:PC110_g6404"/>
<keyword evidence="1" id="KW-0472">Membrane</keyword>
<dbReference type="AlphaFoldDB" id="A0A329SKX5"/>
<feature type="transmembrane region" description="Helical" evidence="1">
    <location>
        <begin position="114"/>
        <end position="134"/>
    </location>
</feature>
<dbReference type="Proteomes" id="UP000688947">
    <property type="component" value="Unassembled WGS sequence"/>
</dbReference>
<reference evidence="2" key="2">
    <citation type="submission" date="2018-10" db="EMBL/GenBank/DDBJ databases">
        <title>Effector identification in a new, highly contiguous assembly of the strawberry crown rot pathogen Phytophthora cactorum.</title>
        <authorList>
            <person name="Armitage A.D."/>
            <person name="Nellist C.F."/>
            <person name="Bates H."/>
            <person name="Vickerstaff R.J."/>
            <person name="Harrison R.J."/>
        </authorList>
    </citation>
    <scope>NUCLEOTIDE SEQUENCE</scope>
    <source>
        <strain evidence="2">15-7</strain>
        <strain evidence="3">4032</strain>
        <strain evidence="4">4040</strain>
        <strain evidence="5">P415</strain>
        <strain evidence="6">P421</strain>
    </source>
</reference>
<comment type="caution">
    <text evidence="8">The sequence shown here is derived from an EMBL/GenBank/DDBJ whole genome shotgun (WGS) entry which is preliminary data.</text>
</comment>
<feature type="transmembrane region" description="Helical" evidence="1">
    <location>
        <begin position="140"/>
        <end position="158"/>
    </location>
</feature>
<dbReference type="Proteomes" id="UP000697107">
    <property type="component" value="Unassembled WGS sequence"/>
</dbReference>
<dbReference type="Proteomes" id="UP000251314">
    <property type="component" value="Unassembled WGS sequence"/>
</dbReference>
<sequence>MGLRSRQRRLAGVTKEDVYDPESTRIRTQSLEEHLRASIDDVDAFNLMWKSIVGYAGVVLAFYEAIMLYQLLMDSSSMSRLPLCLGLKIVAFGSFLSTREYVRTGRSQSLGQSLFFSGSYGLIWLCCSVLLHLNFSAVEASPLCILYFLTSFSVLRLIGDNTKAEIARAQQLEKLQRLVGGVTD</sequence>
<evidence type="ECO:0000313" key="4">
    <source>
        <dbReference type="EMBL" id="KAG2950973.1"/>
    </source>
</evidence>
<dbReference type="EMBL" id="MJFZ01000115">
    <property type="protein sequence ID" value="RAW37320.1"/>
    <property type="molecule type" value="Genomic_DNA"/>
</dbReference>
<dbReference type="EMBL" id="RCMV01000196">
    <property type="protein sequence ID" value="KAG3222061.1"/>
    <property type="molecule type" value="Genomic_DNA"/>
</dbReference>
<evidence type="ECO:0000313" key="3">
    <source>
        <dbReference type="EMBL" id="KAG2939279.1"/>
    </source>
</evidence>
<evidence type="ECO:0000313" key="2">
    <source>
        <dbReference type="EMBL" id="KAG2865285.1"/>
    </source>
</evidence>
<reference evidence="8 9" key="1">
    <citation type="submission" date="2018-01" db="EMBL/GenBank/DDBJ databases">
        <title>Draft genome of the strawberry crown rot pathogen Phytophthora cactorum.</title>
        <authorList>
            <person name="Armitage A.D."/>
            <person name="Lysoe E."/>
            <person name="Nellist C.F."/>
            <person name="Harrison R.J."/>
            <person name="Brurberg M.B."/>
        </authorList>
    </citation>
    <scope>NUCLEOTIDE SEQUENCE [LARGE SCALE GENOMIC DNA]</scope>
    <source>
        <strain evidence="8 9">10300</strain>
    </source>
</reference>
<evidence type="ECO:0000256" key="1">
    <source>
        <dbReference type="SAM" id="Phobius"/>
    </source>
</evidence>
<reference evidence="7" key="3">
    <citation type="submission" date="2021-01" db="EMBL/GenBank/DDBJ databases">
        <title>Phytophthora aleatoria, a newly-described species from Pinus radiata is distinct from Phytophthora cactorum isolates based on comparative genomics.</title>
        <authorList>
            <person name="Mcdougal R."/>
            <person name="Panda P."/>
            <person name="Williams N."/>
            <person name="Studholme D.J."/>
        </authorList>
    </citation>
    <scope>NUCLEOTIDE SEQUENCE</scope>
    <source>
        <strain evidence="7">NZFS 3830</strain>
    </source>
</reference>
<evidence type="ECO:0000313" key="6">
    <source>
        <dbReference type="EMBL" id="KAG3222061.1"/>
    </source>
</evidence>
<organism evidence="8 9">
    <name type="scientific">Phytophthora cactorum</name>
    <dbReference type="NCBI Taxonomy" id="29920"/>
    <lineage>
        <taxon>Eukaryota</taxon>
        <taxon>Sar</taxon>
        <taxon>Stramenopiles</taxon>
        <taxon>Oomycota</taxon>
        <taxon>Peronosporomycetes</taxon>
        <taxon>Peronosporales</taxon>
        <taxon>Peronosporaceae</taxon>
        <taxon>Phytophthora</taxon>
    </lineage>
</organism>
<evidence type="ECO:0000313" key="5">
    <source>
        <dbReference type="EMBL" id="KAG2994946.1"/>
    </source>
</evidence>
<dbReference type="EMBL" id="RCMI01000051">
    <property type="protein sequence ID" value="KAG2939279.1"/>
    <property type="molecule type" value="Genomic_DNA"/>
</dbReference>
<dbReference type="EMBL" id="RCMK01000060">
    <property type="protein sequence ID" value="KAG2950973.1"/>
    <property type="molecule type" value="Genomic_DNA"/>
</dbReference>
<feature type="transmembrane region" description="Helical" evidence="1">
    <location>
        <begin position="52"/>
        <end position="72"/>
    </location>
</feature>
<dbReference type="Proteomes" id="UP000774804">
    <property type="component" value="Unassembled WGS sequence"/>
</dbReference>
<dbReference type="EMBL" id="RCMG01000061">
    <property type="protein sequence ID" value="KAG2865285.1"/>
    <property type="molecule type" value="Genomic_DNA"/>
</dbReference>
<dbReference type="OrthoDB" id="107537at2759"/>
<dbReference type="EMBL" id="JAENGZ010000119">
    <property type="protein sequence ID" value="KAG6968437.1"/>
    <property type="molecule type" value="Genomic_DNA"/>
</dbReference>
<dbReference type="Proteomes" id="UP000735874">
    <property type="component" value="Unassembled WGS sequence"/>
</dbReference>
<evidence type="ECO:0000313" key="8">
    <source>
        <dbReference type="EMBL" id="RAW37320.1"/>
    </source>
</evidence>
<keyword evidence="9" id="KW-1185">Reference proteome</keyword>
<accession>A0A329SKX5</accession>